<dbReference type="GO" id="GO:0005525">
    <property type="term" value="F:GTP binding"/>
    <property type="evidence" value="ECO:0007669"/>
    <property type="project" value="UniProtKB-KW"/>
</dbReference>
<dbReference type="PANTHER" id="PTHR45782:SF4">
    <property type="entry name" value="MITOCHONDRIAL RIBOSOME-ASSOCIATED GTPASE 1"/>
    <property type="match status" value="1"/>
</dbReference>
<feature type="domain" description="CP-type G" evidence="6">
    <location>
        <begin position="3"/>
        <end position="182"/>
    </location>
</feature>
<keyword evidence="8" id="KW-1185">Reference proteome</keyword>
<dbReference type="PROSITE" id="PS51721">
    <property type="entry name" value="G_CP"/>
    <property type="match status" value="1"/>
</dbReference>
<accession>A0ABD6EA91</accession>
<sequence>MHMSVQMKKMEGKLRSVDLIVEVHDARIPITGRNSLFFTQLYAIRPHILIFNKMDLINLKKYRKPIEEYYREKGVENILWTDCKTRLSSAIKNVQSTMLECLRNSPRFNRTVKTEYQIMVVGIPNVGKSSLINSLRLRNLGNHKQAVAEGARPGVTVRVQNRVRILDRPPIYVLDTPGILAPYGRQIDDAMKLSICGLILESTINPLYVADYLLYWLNKTGDEIYANQLNVSSGPTDHIQTFLLDVCRANDFRIQCRIPGRGTEERWDIDKAANFFIDSFRKGKFQDQCLDKDLLQPYLVK</sequence>
<dbReference type="Gene3D" id="1.10.1580.10">
    <property type="match status" value="1"/>
</dbReference>
<dbReference type="SUPFAM" id="SSF52540">
    <property type="entry name" value="P-loop containing nucleoside triphosphate hydrolases"/>
    <property type="match status" value="1"/>
</dbReference>
<dbReference type="GO" id="GO:0005743">
    <property type="term" value="C:mitochondrial inner membrane"/>
    <property type="evidence" value="ECO:0007669"/>
    <property type="project" value="UniProtKB-SubCell"/>
</dbReference>
<gene>
    <name evidence="7" type="ORF">AB6A40_000357</name>
</gene>
<dbReference type="Gene3D" id="3.40.50.300">
    <property type="entry name" value="P-loop containing nucleotide triphosphate hydrolases"/>
    <property type="match status" value="1"/>
</dbReference>
<evidence type="ECO:0000256" key="1">
    <source>
        <dbReference type="ARBA" id="ARBA00022741"/>
    </source>
</evidence>
<evidence type="ECO:0000313" key="8">
    <source>
        <dbReference type="Proteomes" id="UP001608902"/>
    </source>
</evidence>
<reference evidence="7 8" key="1">
    <citation type="submission" date="2024-08" db="EMBL/GenBank/DDBJ databases">
        <title>Gnathostoma spinigerum genome.</title>
        <authorList>
            <person name="Gonzalez-Bertolin B."/>
            <person name="Monzon S."/>
            <person name="Zaballos A."/>
            <person name="Jimenez P."/>
            <person name="Dekumyoy P."/>
            <person name="Varona S."/>
            <person name="Cuesta I."/>
            <person name="Sumanam S."/>
            <person name="Adisakwattana P."/>
            <person name="Gasser R.B."/>
            <person name="Hernandez-Gonzalez A."/>
            <person name="Young N.D."/>
            <person name="Perteguer M.J."/>
        </authorList>
    </citation>
    <scope>NUCLEOTIDE SEQUENCE [LARGE SCALE GENOMIC DNA]</scope>
    <source>
        <strain evidence="7">AL3</strain>
        <tissue evidence="7">Liver</tissue>
    </source>
</reference>
<evidence type="ECO:0000256" key="4">
    <source>
        <dbReference type="PIRNR" id="PIRNR006230"/>
    </source>
</evidence>
<dbReference type="PANTHER" id="PTHR45782">
    <property type="entry name" value="MITOCHONDRIAL RIBOSOME-ASSOCIATED GTPASE 1"/>
    <property type="match status" value="1"/>
</dbReference>
<dbReference type="InterPro" id="IPR027417">
    <property type="entry name" value="P-loop_NTPase"/>
</dbReference>
<comment type="similarity">
    <text evidence="4">Belongs to the TRAFAC class YlqF/YawG GTPase family. MTG1 subfamily.</text>
</comment>
<organism evidence="7 8">
    <name type="scientific">Gnathostoma spinigerum</name>
    <dbReference type="NCBI Taxonomy" id="75299"/>
    <lineage>
        <taxon>Eukaryota</taxon>
        <taxon>Metazoa</taxon>
        <taxon>Ecdysozoa</taxon>
        <taxon>Nematoda</taxon>
        <taxon>Chromadorea</taxon>
        <taxon>Rhabditida</taxon>
        <taxon>Spirurina</taxon>
        <taxon>Gnathostomatomorpha</taxon>
        <taxon>Gnathostomatoidea</taxon>
        <taxon>Gnathostomatidae</taxon>
        <taxon>Gnathostoma</taxon>
    </lineage>
</organism>
<evidence type="ECO:0000256" key="5">
    <source>
        <dbReference type="PIRSR" id="PIRSR006230-1"/>
    </source>
</evidence>
<keyword evidence="4" id="KW-0496">Mitochondrion</keyword>
<feature type="binding site" evidence="5">
    <location>
        <position position="178"/>
    </location>
    <ligand>
        <name>GTP</name>
        <dbReference type="ChEBI" id="CHEBI:37565"/>
    </ligand>
</feature>
<evidence type="ECO:0000256" key="3">
    <source>
        <dbReference type="ARBA" id="ARBA00045284"/>
    </source>
</evidence>
<feature type="binding site" evidence="5">
    <location>
        <begin position="125"/>
        <end position="130"/>
    </location>
    <ligand>
        <name>GTP</name>
        <dbReference type="ChEBI" id="CHEBI:37565"/>
    </ligand>
</feature>
<dbReference type="Proteomes" id="UP001608902">
    <property type="component" value="Unassembled WGS sequence"/>
</dbReference>
<dbReference type="InterPro" id="IPR006073">
    <property type="entry name" value="GTP-bd"/>
</dbReference>
<evidence type="ECO:0000259" key="6">
    <source>
        <dbReference type="PROSITE" id="PS51721"/>
    </source>
</evidence>
<dbReference type="InterPro" id="IPR023179">
    <property type="entry name" value="GTP-bd_ortho_bundle_sf"/>
</dbReference>
<dbReference type="InterPro" id="IPR016478">
    <property type="entry name" value="GTPase_MTG1"/>
</dbReference>
<evidence type="ECO:0000256" key="2">
    <source>
        <dbReference type="ARBA" id="ARBA00023134"/>
    </source>
</evidence>
<keyword evidence="1 4" id="KW-0547">Nucleotide-binding</keyword>
<evidence type="ECO:0000313" key="7">
    <source>
        <dbReference type="EMBL" id="MFH4973648.1"/>
    </source>
</evidence>
<protein>
    <recommendedName>
        <fullName evidence="4">Mitochondrial GTPase 1</fullName>
    </recommendedName>
</protein>
<dbReference type="EMBL" id="JBGFUD010000095">
    <property type="protein sequence ID" value="MFH4973648.1"/>
    <property type="molecule type" value="Genomic_DNA"/>
</dbReference>
<name>A0ABD6EA91_9BILA</name>
<comment type="function">
    <text evidence="3 4">Plays a role in the regulation of the mitochondrial ribosome assembly and of translational activity. Displays mitochondrial GTPase activity.</text>
</comment>
<dbReference type="FunFam" id="3.40.50.300:FF:000876">
    <property type="entry name" value="Mitochondrial GTPase 1"/>
    <property type="match status" value="1"/>
</dbReference>
<feature type="binding site" evidence="5">
    <location>
        <begin position="52"/>
        <end position="55"/>
    </location>
    <ligand>
        <name>GTP</name>
        <dbReference type="ChEBI" id="CHEBI:37565"/>
    </ligand>
</feature>
<dbReference type="Pfam" id="PF01926">
    <property type="entry name" value="MMR_HSR1"/>
    <property type="match status" value="1"/>
</dbReference>
<proteinExistence type="inferred from homology"/>
<comment type="subcellular location">
    <subcellularLocation>
        <location evidence="4">Mitochondrion inner membrane</location>
        <topology evidence="4">Peripheral membrane protein</topology>
    </subcellularLocation>
</comment>
<comment type="caution">
    <text evidence="7">The sequence shown here is derived from an EMBL/GenBank/DDBJ whole genome shotgun (WGS) entry which is preliminary data.</text>
</comment>
<dbReference type="CDD" id="cd01856">
    <property type="entry name" value="YlqF"/>
    <property type="match status" value="1"/>
</dbReference>
<dbReference type="PIRSF" id="PIRSF006230">
    <property type="entry name" value="MG442"/>
    <property type="match status" value="1"/>
</dbReference>
<keyword evidence="2 4" id="KW-0342">GTP-binding</keyword>
<dbReference type="InterPro" id="IPR030378">
    <property type="entry name" value="G_CP_dom"/>
</dbReference>
<dbReference type="AlphaFoldDB" id="A0ABD6EA91"/>